<sequence>MADDESLESSSRPASPVGPLNNIPSTSRQHAYRFAWDSPHRRPGPPSVADTNDSRADFFNQAPKGSLFLGSSISLGGLGATPPEWSSSKHGLNAISTVLNNPYKRGAPPKAHSSLPVLPPADLPRVKRKDFDGYLRSIGPEWEKFERNLQLGREGTAQIDSATGAESSQLARAAKQAPPLSTIPQVYFEESFDLTNPATFAAVTEVAGTNNPLDPGDPAYSGPLLEKMSHYTDTLELHLIREISLRSTSFFAALSNLQDLQTESERCLNRISHLREILKEVDEKGARRGLEVVRLEKRKENLHSVAEGVKVVSGVGEMMNVARGFVGAGDWTEALSVIEGIEGIWEPKPPPTPAKADDKSLPILPNGNGRLAPIPETPTSTSPSHPILPITIPLSSIQAFSSLPSQLQELTFQITESLTRELLLVFKTNLEERIAAPRKAVSPGSKVEDSLPLSLDNTRQLRASSTRLIHGLVRTNGIKDVIVKWRNSIMDVIKSSVKKHLPSSDFDEDESGTTRKSVSERSASLASFLREKSHQDFTVTQNAIYDTLLNCLEGINAQGKVLIEILEEISLPKDLELPSLKSDLSDTLGAAAELANTRASKVLAIRSEQHAALDLTSFVNLFDSTWQFVVACEVICQKMIVGLRGTIVNQARSFLSEFHKERLSRSAKLVEDEQWAVVEVSSVAQHSSDQLVDAAVRDPPEFSLNKPVQTPATNGITKKNGASSSKQLHIEDRTFHVVAATLDVLGLLGDYLRVIINLPLLTTDAMSRVVEFLKAFNSRTCQVVLGAGAMRSAGLKNITAKHLALASQSLSVMIALIPYVRETFRRHLNPKQAVMLIEFDKLKRDYQEHQNEIHSKLVGIMSDRLQVHCKSLPEIDWSLRLSAAPKVNPYMEGLIKDTTTLHKVLFKFLPGPSAEFVMSQVFATINHQLSEEYGKIELPSIDAKERLLSDVRYLRDKLSTLKGVGNSTGMLEIVVTEKRIPGPVSPAPPAKVPSPPPISVTTSQEKTTNVPNPPARTNSVPTPTQSTVRKNPFAGNARISSLLSSVTSVAKSEKPLPSSVTSAATPNLDIKSSSGFFEDKRGIADDSKTSGLLRETEALGELGSTSSLNVGSVSDSTSAVDVNEVVEQGSKGDDQKGENREGDSGGMEKKSKDDRIVGPNPNPDGESMPHSDGPQSSVSKAEEGGDSQEMSKDGDGVGLDVEEQKAGDGAKSEEDGVEEARSVENE</sequence>
<dbReference type="EMBL" id="KV419437">
    <property type="protein sequence ID" value="KZS88368.1"/>
    <property type="molecule type" value="Genomic_DNA"/>
</dbReference>
<feature type="compositionally biased region" description="Pro residues" evidence="7">
    <location>
        <begin position="983"/>
        <end position="998"/>
    </location>
</feature>
<evidence type="ECO:0000256" key="3">
    <source>
        <dbReference type="ARBA" id="ARBA00022448"/>
    </source>
</evidence>
<organism evidence="9 10">
    <name type="scientific">Sistotremastrum niveocremeum HHB9708</name>
    <dbReference type="NCBI Taxonomy" id="1314777"/>
    <lineage>
        <taxon>Eukaryota</taxon>
        <taxon>Fungi</taxon>
        <taxon>Dikarya</taxon>
        <taxon>Basidiomycota</taxon>
        <taxon>Agaricomycotina</taxon>
        <taxon>Agaricomycetes</taxon>
        <taxon>Sistotremastrales</taxon>
        <taxon>Sistotremastraceae</taxon>
        <taxon>Sertulicium</taxon>
        <taxon>Sertulicium niveocremeum</taxon>
    </lineage>
</organism>
<dbReference type="GO" id="GO:0019905">
    <property type="term" value="F:syntaxin binding"/>
    <property type="evidence" value="ECO:0007669"/>
    <property type="project" value="TreeGrafter"/>
</dbReference>
<evidence type="ECO:0000256" key="7">
    <source>
        <dbReference type="SAM" id="MobiDB-lite"/>
    </source>
</evidence>
<dbReference type="Proteomes" id="UP000076722">
    <property type="component" value="Unassembled WGS sequence"/>
</dbReference>
<feature type="compositionally biased region" description="Basic and acidic residues" evidence="7">
    <location>
        <begin position="1130"/>
        <end position="1156"/>
    </location>
</feature>
<dbReference type="PANTHER" id="PTHR12965">
    <property type="entry name" value="VACUOLAR PROTEIN SORTING 54"/>
    <property type="match status" value="1"/>
</dbReference>
<feature type="compositionally biased region" description="Polar residues" evidence="7">
    <location>
        <begin position="706"/>
        <end position="723"/>
    </location>
</feature>
<evidence type="ECO:0000313" key="9">
    <source>
        <dbReference type="EMBL" id="KZS88368.1"/>
    </source>
</evidence>
<dbReference type="GO" id="GO:0005829">
    <property type="term" value="C:cytosol"/>
    <property type="evidence" value="ECO:0007669"/>
    <property type="project" value="GOC"/>
</dbReference>
<keyword evidence="10" id="KW-1185">Reference proteome</keyword>
<keyword evidence="6" id="KW-0175">Coiled coil</keyword>
<dbReference type="AlphaFoldDB" id="A0A164P4Y5"/>
<dbReference type="GO" id="GO:0000938">
    <property type="term" value="C:GARP complex"/>
    <property type="evidence" value="ECO:0007669"/>
    <property type="project" value="InterPro"/>
</dbReference>
<dbReference type="GO" id="GO:0006896">
    <property type="term" value="P:Golgi to vacuole transport"/>
    <property type="evidence" value="ECO:0007669"/>
    <property type="project" value="TreeGrafter"/>
</dbReference>
<evidence type="ECO:0000256" key="5">
    <source>
        <dbReference type="ARBA" id="ARBA00023034"/>
    </source>
</evidence>
<feature type="compositionally biased region" description="Polar residues" evidence="7">
    <location>
        <begin position="1004"/>
        <end position="1029"/>
    </location>
</feature>
<protein>
    <submittedName>
        <fullName evidence="9">Vps54-domain-containing protein</fullName>
    </submittedName>
</protein>
<name>A0A164P4Y5_9AGAM</name>
<keyword evidence="3" id="KW-0813">Transport</keyword>
<evidence type="ECO:0000256" key="6">
    <source>
        <dbReference type="ARBA" id="ARBA00023054"/>
    </source>
</evidence>
<feature type="region of interest" description="Disordered" evidence="7">
    <location>
        <begin position="703"/>
        <end position="723"/>
    </location>
</feature>
<keyword evidence="4" id="KW-0653">Protein transport</keyword>
<evidence type="ECO:0000256" key="2">
    <source>
        <dbReference type="ARBA" id="ARBA00009150"/>
    </source>
</evidence>
<feature type="compositionally biased region" description="Polar residues" evidence="7">
    <location>
        <begin position="1103"/>
        <end position="1120"/>
    </location>
</feature>
<evidence type="ECO:0000259" key="8">
    <source>
        <dbReference type="Pfam" id="PF07928"/>
    </source>
</evidence>
<dbReference type="STRING" id="1314777.A0A164P4Y5"/>
<feature type="compositionally biased region" description="Basic and acidic residues" evidence="7">
    <location>
        <begin position="1202"/>
        <end position="1226"/>
    </location>
</feature>
<evidence type="ECO:0000313" key="10">
    <source>
        <dbReference type="Proteomes" id="UP000076722"/>
    </source>
</evidence>
<evidence type="ECO:0000256" key="4">
    <source>
        <dbReference type="ARBA" id="ARBA00022927"/>
    </source>
</evidence>
<dbReference type="Pfam" id="PF07928">
    <property type="entry name" value="Vps54"/>
    <property type="match status" value="1"/>
</dbReference>
<gene>
    <name evidence="9" type="ORF">SISNIDRAFT_552621</name>
</gene>
<dbReference type="InterPro" id="IPR012501">
    <property type="entry name" value="Vps54_C"/>
</dbReference>
<comment type="subcellular location">
    <subcellularLocation>
        <location evidence="1">Golgi apparatus</location>
        <location evidence="1">trans-Golgi network</location>
    </subcellularLocation>
</comment>
<dbReference type="GO" id="GO:0042147">
    <property type="term" value="P:retrograde transport, endosome to Golgi"/>
    <property type="evidence" value="ECO:0007669"/>
    <property type="project" value="InterPro"/>
</dbReference>
<dbReference type="GO" id="GO:0015031">
    <property type="term" value="P:protein transport"/>
    <property type="evidence" value="ECO:0007669"/>
    <property type="project" value="UniProtKB-KW"/>
</dbReference>
<reference evidence="9 10" key="1">
    <citation type="journal article" date="2016" name="Mol. Biol. Evol.">
        <title>Comparative Genomics of Early-Diverging Mushroom-Forming Fungi Provides Insights into the Origins of Lignocellulose Decay Capabilities.</title>
        <authorList>
            <person name="Nagy L.G."/>
            <person name="Riley R."/>
            <person name="Tritt A."/>
            <person name="Adam C."/>
            <person name="Daum C."/>
            <person name="Floudas D."/>
            <person name="Sun H."/>
            <person name="Yadav J.S."/>
            <person name="Pangilinan J."/>
            <person name="Larsson K.H."/>
            <person name="Matsuura K."/>
            <person name="Barry K."/>
            <person name="Labutti K."/>
            <person name="Kuo R."/>
            <person name="Ohm R.A."/>
            <person name="Bhattacharya S.S."/>
            <person name="Shirouzu T."/>
            <person name="Yoshinaga Y."/>
            <person name="Martin F.M."/>
            <person name="Grigoriev I.V."/>
            <person name="Hibbett D.S."/>
        </authorList>
    </citation>
    <scope>NUCLEOTIDE SEQUENCE [LARGE SCALE GENOMIC DNA]</scope>
    <source>
        <strain evidence="9 10">HHB9708</strain>
    </source>
</reference>
<feature type="region of interest" description="Disordered" evidence="7">
    <location>
        <begin position="1"/>
        <end position="57"/>
    </location>
</feature>
<proteinExistence type="inferred from homology"/>
<dbReference type="PANTHER" id="PTHR12965:SF0">
    <property type="entry name" value="VACUOLAR PROTEIN SORTING-ASSOCIATED PROTEIN 54"/>
    <property type="match status" value="1"/>
</dbReference>
<feature type="region of interest" description="Disordered" evidence="7">
    <location>
        <begin position="982"/>
        <end position="1031"/>
    </location>
</feature>
<comment type="similarity">
    <text evidence="2">Belongs to the VPS54 family.</text>
</comment>
<dbReference type="InterPro" id="IPR039745">
    <property type="entry name" value="Vps54"/>
</dbReference>
<accession>A0A164P4Y5</accession>
<evidence type="ECO:0000256" key="1">
    <source>
        <dbReference type="ARBA" id="ARBA00004601"/>
    </source>
</evidence>
<dbReference type="OrthoDB" id="10259024at2759"/>
<feature type="domain" description="Vacuolar protein sorting-associated protein 54 C-terminal" evidence="8">
    <location>
        <begin position="733"/>
        <end position="864"/>
    </location>
</feature>
<feature type="region of interest" description="Disordered" evidence="7">
    <location>
        <begin position="1052"/>
        <end position="1073"/>
    </location>
</feature>
<keyword evidence="5" id="KW-0333">Golgi apparatus</keyword>
<dbReference type="Gene3D" id="6.10.250.860">
    <property type="match status" value="1"/>
</dbReference>
<feature type="region of interest" description="Disordered" evidence="7">
    <location>
        <begin position="1101"/>
        <end position="1226"/>
    </location>
</feature>
<feature type="compositionally biased region" description="Polar residues" evidence="7">
    <location>
        <begin position="1058"/>
        <end position="1073"/>
    </location>
</feature>